<dbReference type="Pfam" id="PF20240">
    <property type="entry name" value="DUF6597"/>
    <property type="match status" value="1"/>
</dbReference>
<dbReference type="InterPro" id="IPR018060">
    <property type="entry name" value="HTH_AraC"/>
</dbReference>
<evidence type="ECO:0000256" key="1">
    <source>
        <dbReference type="ARBA" id="ARBA00023125"/>
    </source>
</evidence>
<sequence>MYSPIQVPYIVNPIYQKYFKYTATVIPSLQNFVICLWEHQSLTQDSYEVNDLIIPDGCIDLFIDFKKQSIEFSGISKTEYDFYSHTSESYLAATLKPGAFEQLTGRPTTEVMDSFLSISEFKIPFNLDYFFSLSYSQQKEYFIDYLHQLVEGHTPNQFIQLIDRFSQIPASTIQDLCQELAVGTRQCQRLFKKHYGISPKLMLITLRFQYCLKILTDPNASEKELIELHYYDQSHLIKDFKKHIGFTPLEFVQLCKEIKAQPLD</sequence>
<dbReference type="EMBL" id="PUAP01000002">
    <property type="protein sequence ID" value="PQF25891.1"/>
    <property type="molecule type" value="Genomic_DNA"/>
</dbReference>
<evidence type="ECO:0000313" key="3">
    <source>
        <dbReference type="EMBL" id="PQF25891.1"/>
    </source>
</evidence>
<dbReference type="PANTHER" id="PTHR43280">
    <property type="entry name" value="ARAC-FAMILY TRANSCRIPTIONAL REGULATOR"/>
    <property type="match status" value="1"/>
</dbReference>
<dbReference type="PANTHER" id="PTHR43280:SF2">
    <property type="entry name" value="HTH-TYPE TRANSCRIPTIONAL REGULATOR EXSA"/>
    <property type="match status" value="1"/>
</dbReference>
<accession>A0A2S7S010</accession>
<gene>
    <name evidence="3" type="ORF">CUS89_00840</name>
</gene>
<keyword evidence="1" id="KW-0238">DNA-binding</keyword>
<protein>
    <submittedName>
        <fullName evidence="3">AraC family transcriptional regulator</fullName>
    </submittedName>
</protein>
<evidence type="ECO:0000259" key="2">
    <source>
        <dbReference type="PROSITE" id="PS01124"/>
    </source>
</evidence>
<dbReference type="RefSeq" id="WP_104870669.1">
    <property type="nucleotide sequence ID" value="NZ_PUAP01000002.1"/>
</dbReference>
<dbReference type="Pfam" id="PF12833">
    <property type="entry name" value="HTH_18"/>
    <property type="match status" value="1"/>
</dbReference>
<reference evidence="3 4" key="1">
    <citation type="journal article" date="2018" name="Pathog. Dis.">
        <title>Whole-genome sequencing based characterization of antimicrobial resistance in Enterococcus.</title>
        <authorList>
            <person name="Tyson G."/>
        </authorList>
    </citation>
    <scope>NUCLEOTIDE SEQUENCE [LARGE SCALE GENOMIC DNA]</scope>
    <source>
        <strain evidence="3 4">CVM N55263</strain>
    </source>
</reference>
<organism evidence="3 4">
    <name type="scientific">Enterococcus mundtii</name>
    <dbReference type="NCBI Taxonomy" id="53346"/>
    <lineage>
        <taxon>Bacteria</taxon>
        <taxon>Bacillati</taxon>
        <taxon>Bacillota</taxon>
        <taxon>Bacilli</taxon>
        <taxon>Lactobacillales</taxon>
        <taxon>Enterococcaceae</taxon>
        <taxon>Enterococcus</taxon>
    </lineage>
</organism>
<dbReference type="PROSITE" id="PS01124">
    <property type="entry name" value="HTH_ARAC_FAMILY_2"/>
    <property type="match status" value="1"/>
</dbReference>
<proteinExistence type="predicted"/>
<dbReference type="GO" id="GO:0043565">
    <property type="term" value="F:sequence-specific DNA binding"/>
    <property type="evidence" value="ECO:0007669"/>
    <property type="project" value="InterPro"/>
</dbReference>
<dbReference type="AlphaFoldDB" id="A0A2S7S010"/>
<dbReference type="Proteomes" id="UP000237934">
    <property type="component" value="Unassembled WGS sequence"/>
</dbReference>
<dbReference type="InterPro" id="IPR046532">
    <property type="entry name" value="DUF6597"/>
</dbReference>
<evidence type="ECO:0000313" key="4">
    <source>
        <dbReference type="Proteomes" id="UP000237934"/>
    </source>
</evidence>
<dbReference type="SMART" id="SM00342">
    <property type="entry name" value="HTH_ARAC"/>
    <property type="match status" value="1"/>
</dbReference>
<comment type="caution">
    <text evidence="3">The sequence shown here is derived from an EMBL/GenBank/DDBJ whole genome shotgun (WGS) entry which is preliminary data.</text>
</comment>
<feature type="domain" description="HTH araC/xylS-type" evidence="2">
    <location>
        <begin position="156"/>
        <end position="254"/>
    </location>
</feature>
<dbReference type="Gene3D" id="1.10.10.60">
    <property type="entry name" value="Homeodomain-like"/>
    <property type="match status" value="1"/>
</dbReference>
<dbReference type="GO" id="GO:0003700">
    <property type="term" value="F:DNA-binding transcription factor activity"/>
    <property type="evidence" value="ECO:0007669"/>
    <property type="project" value="InterPro"/>
</dbReference>
<name>A0A2S7S010_ENTMU</name>